<evidence type="ECO:0000256" key="7">
    <source>
        <dbReference type="SAM" id="MobiDB-lite"/>
    </source>
</evidence>
<feature type="region of interest" description="Disordered" evidence="7">
    <location>
        <begin position="86"/>
        <end position="116"/>
    </location>
</feature>
<dbReference type="SMART" id="SM00481">
    <property type="entry name" value="POLIIIAc"/>
    <property type="match status" value="1"/>
</dbReference>
<dbReference type="InterPro" id="IPR004013">
    <property type="entry name" value="PHP_dom"/>
</dbReference>
<dbReference type="InterPro" id="IPR040982">
    <property type="entry name" value="DNA_pol3_finger"/>
</dbReference>
<name>A0A1R4KGL5_9MICO</name>
<dbReference type="InterPro" id="IPR016195">
    <property type="entry name" value="Pol/histidinol_Pase-like"/>
</dbReference>
<comment type="catalytic activity">
    <reaction evidence="6">
        <text>DNA(n) + a 2'-deoxyribonucleoside 5'-triphosphate = DNA(n+1) + diphosphate</text>
        <dbReference type="Rhea" id="RHEA:22508"/>
        <dbReference type="Rhea" id="RHEA-COMP:17339"/>
        <dbReference type="Rhea" id="RHEA-COMP:17340"/>
        <dbReference type="ChEBI" id="CHEBI:33019"/>
        <dbReference type="ChEBI" id="CHEBI:61560"/>
        <dbReference type="ChEBI" id="CHEBI:173112"/>
        <dbReference type="EC" id="2.7.7.7"/>
    </reaction>
</comment>
<organism evidence="9 10">
    <name type="scientific">Microbacterium esteraromaticum</name>
    <dbReference type="NCBI Taxonomy" id="57043"/>
    <lineage>
        <taxon>Bacteria</taxon>
        <taxon>Bacillati</taxon>
        <taxon>Actinomycetota</taxon>
        <taxon>Actinomycetes</taxon>
        <taxon>Micrococcales</taxon>
        <taxon>Microbacteriaceae</taxon>
        <taxon>Microbacterium</taxon>
    </lineage>
</organism>
<dbReference type="InterPro" id="IPR004805">
    <property type="entry name" value="DnaE2/DnaE/PolC"/>
</dbReference>
<dbReference type="Gene3D" id="3.20.20.140">
    <property type="entry name" value="Metal-dependent hydrolases"/>
    <property type="match status" value="1"/>
</dbReference>
<evidence type="ECO:0000313" key="9">
    <source>
        <dbReference type="EMBL" id="SJN43460.1"/>
    </source>
</evidence>
<feature type="domain" description="Polymerase/histidinol phosphatase N-terminal" evidence="8">
    <location>
        <begin position="4"/>
        <end position="71"/>
    </location>
</feature>
<dbReference type="OrthoDB" id="3268078at2"/>
<dbReference type="SUPFAM" id="SSF89550">
    <property type="entry name" value="PHP domain-like"/>
    <property type="match status" value="1"/>
</dbReference>
<evidence type="ECO:0000256" key="4">
    <source>
        <dbReference type="ARBA" id="ARBA00022705"/>
    </source>
</evidence>
<proteinExistence type="predicted"/>
<dbReference type="PANTHER" id="PTHR32294">
    <property type="entry name" value="DNA POLYMERASE III SUBUNIT ALPHA"/>
    <property type="match status" value="1"/>
</dbReference>
<dbReference type="Pfam" id="PF07733">
    <property type="entry name" value="DNA_pol3_alpha"/>
    <property type="match status" value="1"/>
</dbReference>
<accession>A0A1R4KGL5</accession>
<evidence type="ECO:0000256" key="5">
    <source>
        <dbReference type="ARBA" id="ARBA00022932"/>
    </source>
</evidence>
<dbReference type="InterPro" id="IPR003141">
    <property type="entry name" value="Pol/His_phosphatase_N"/>
</dbReference>
<dbReference type="GO" id="GO:0008408">
    <property type="term" value="F:3'-5' exonuclease activity"/>
    <property type="evidence" value="ECO:0007669"/>
    <property type="project" value="InterPro"/>
</dbReference>
<dbReference type="EC" id="2.7.7.7" evidence="1"/>
<sequence length="1342" mass="146318">MAFAHLHVHTEYSALDGLTRISDLFPHIALLGQTAVATTDHGNLAACWAAQQRADATGVKYIAGCEFYLAIGSRFERNVLWVDSDDNSADEDEARPDEDTATDDEERGEVQRSATDGRKARRYMHLTVLAATPAGWTNLVRLNNLAQESIWQKPRIDFELLAQHAEGLIVLTGCLGGPILGPLSRQRAAVDRMRELEAQLQDDDAKQGSDAALSDDERTQLTNQLLDASADAHAARENLEALIDAVGRENVYVELMEHGIPAESEILVDAVALARDHGVGIVATNDSHHTHAEDADAHAAWLLVQSKSTLDDPKYAFHGEGYWLRSEEEMRALRPEDWWQEACDTTQTIADRCALRTLPTWRNLMPSFETPPGHDSNLSYLFHMLRAGAHRRYGGIDADTQARVRSEVDVIAGAGMVDYFLIVEDLISWARSTRPVAPGGEPKKPILVGPGRGSGGGSEVAYLLNLTQVPPRPNGLLFERFYELGRSEPPDFDIDFPESRRDEVIEYLGHRYGRANVAFLGTFMVDRTKAAIKHAARILSLDALGAKMTDLVPLVSAKPMAPEAMMDPEQPAAAEYRRIVENDSNARRIHEYAARFHDVIAGYGIHASGIIVSAVPLADLVPLRRSKRGWVIQWSGTDAEQLGLLKVDVLGLRSLDVVDKAVEYIRESTGEDLDWMSLPDPAAAHTGAEASRVAAAWKVMAEGRTAGIFQLESPAMTELAMSVAPNSLNDVSALVALFRPGPMAAGMHETYARRKRGEEPVDYRVFTADPAEQAQIATVLGETYGVICYQEQIMQLGTVVAGMDASERSKLRKAVSKKKKDMMDATRERFVSGAVEEIRDASGTVIKMAFAETTAVTLWDMIVGFAEYAFNRAHSATYGLLSYVTAYLKGNWPTDFAAATLAVTDGDQKRIQILRSLREEGVEVLPPDVNRSRAETFPERTGAIRFGLSEIKGLNKALGGLIVTERERSGKFESLHDIIRLVNVPRADGDKTTAAAVKSNDIRNLIDSGAVDAFGPRLGQTLTAAAEGLEAFPPPPMEWGVLERATRQRDRLLVSLGEHPLLALSDQVDTVTIRASGASQFDRKPVRVEQVPDRPGEIVHVLAVLGAWLERAYSKGRMANLRIDGIDQSIPGTMWDSELAEHNRSPLTRPLVGDIVTVHGKVRYREILTDPRDPDSETVSVKEMQVYSVRKVDVTDPATGSFPPSPYPRIDFTAPPEAVREPVVYSPPLFVDDEPVAPAEPQLPARSTAEVHVPVAKQSAAVAVLDAPTTTGVWSIAPGMTPGVPVSAGWAPSAAIANAGALIDRASQRELLAALKAAHAAHQATTYTASRGGDAVLVLQLE</sequence>
<feature type="compositionally biased region" description="Acidic residues" evidence="7">
    <location>
        <begin position="86"/>
        <end position="107"/>
    </location>
</feature>
<keyword evidence="10" id="KW-1185">Reference proteome</keyword>
<dbReference type="InterPro" id="IPR029460">
    <property type="entry name" value="DNAPol_HHH"/>
</dbReference>
<dbReference type="GO" id="GO:0006260">
    <property type="term" value="P:DNA replication"/>
    <property type="evidence" value="ECO:0007669"/>
    <property type="project" value="UniProtKB-KW"/>
</dbReference>
<reference evidence="9 10" key="1">
    <citation type="submission" date="2017-02" db="EMBL/GenBank/DDBJ databases">
        <authorList>
            <person name="Peterson S.W."/>
        </authorList>
    </citation>
    <scope>NUCLEOTIDE SEQUENCE [LARGE SCALE GENOMIC DNA]</scope>
    <source>
        <strain evidence="9 10">B Mb 05.01</strain>
    </source>
</reference>
<dbReference type="Proteomes" id="UP000196320">
    <property type="component" value="Unassembled WGS sequence"/>
</dbReference>
<evidence type="ECO:0000256" key="2">
    <source>
        <dbReference type="ARBA" id="ARBA00022679"/>
    </source>
</evidence>
<dbReference type="Gene3D" id="1.10.150.870">
    <property type="match status" value="1"/>
</dbReference>
<dbReference type="Gene3D" id="1.10.10.1600">
    <property type="entry name" value="Bacterial DNA polymerase III alpha subunit, thumb domain"/>
    <property type="match status" value="1"/>
</dbReference>
<protein>
    <recommendedName>
        <fullName evidence="1">DNA-directed DNA polymerase</fullName>
        <ecNumber evidence="1">2.7.7.7</ecNumber>
    </recommendedName>
</protein>
<evidence type="ECO:0000256" key="1">
    <source>
        <dbReference type="ARBA" id="ARBA00012417"/>
    </source>
</evidence>
<dbReference type="EMBL" id="FUKO01000033">
    <property type="protein sequence ID" value="SJN43460.1"/>
    <property type="molecule type" value="Genomic_DNA"/>
</dbReference>
<dbReference type="InterPro" id="IPR011708">
    <property type="entry name" value="DNA_pol3_alpha_NTPase_dom"/>
</dbReference>
<dbReference type="Pfam" id="PF02811">
    <property type="entry name" value="PHP"/>
    <property type="match status" value="1"/>
</dbReference>
<keyword evidence="5" id="KW-0239">DNA-directed DNA polymerase</keyword>
<dbReference type="RefSeq" id="WP_087132600.1">
    <property type="nucleotide sequence ID" value="NZ_FUKO01000033.1"/>
</dbReference>
<gene>
    <name evidence="9" type="ORF">FM104_12670</name>
</gene>
<evidence type="ECO:0000313" key="10">
    <source>
        <dbReference type="Proteomes" id="UP000196320"/>
    </source>
</evidence>
<dbReference type="InterPro" id="IPR041931">
    <property type="entry name" value="DNA_pol3_alpha_thumb_dom"/>
</dbReference>
<keyword evidence="3 9" id="KW-0548">Nucleotidyltransferase</keyword>
<evidence type="ECO:0000256" key="6">
    <source>
        <dbReference type="ARBA" id="ARBA00049244"/>
    </source>
</evidence>
<keyword evidence="4" id="KW-0235">DNA replication</keyword>
<keyword evidence="2 9" id="KW-0808">Transferase</keyword>
<evidence type="ECO:0000259" key="8">
    <source>
        <dbReference type="SMART" id="SM00481"/>
    </source>
</evidence>
<dbReference type="GO" id="GO:0003887">
    <property type="term" value="F:DNA-directed DNA polymerase activity"/>
    <property type="evidence" value="ECO:0007669"/>
    <property type="project" value="UniProtKB-KW"/>
</dbReference>
<evidence type="ECO:0000256" key="3">
    <source>
        <dbReference type="ARBA" id="ARBA00022695"/>
    </source>
</evidence>
<dbReference type="PANTHER" id="PTHR32294:SF0">
    <property type="entry name" value="DNA POLYMERASE III SUBUNIT ALPHA"/>
    <property type="match status" value="1"/>
</dbReference>
<dbReference type="Pfam" id="PF14579">
    <property type="entry name" value="HHH_6"/>
    <property type="match status" value="1"/>
</dbReference>
<dbReference type="NCBIfam" id="TIGR00594">
    <property type="entry name" value="polc"/>
    <property type="match status" value="1"/>
</dbReference>
<dbReference type="Pfam" id="PF17657">
    <property type="entry name" value="DNA_pol3_finger"/>
    <property type="match status" value="1"/>
</dbReference>